<evidence type="ECO:0000259" key="1">
    <source>
        <dbReference type="Pfam" id="PF16778"/>
    </source>
</evidence>
<organism evidence="2">
    <name type="scientific">marine metagenome</name>
    <dbReference type="NCBI Taxonomy" id="408172"/>
    <lineage>
        <taxon>unclassified sequences</taxon>
        <taxon>metagenomes</taxon>
        <taxon>ecological metagenomes</taxon>
    </lineage>
</organism>
<proteinExistence type="predicted"/>
<evidence type="ECO:0000313" key="2">
    <source>
        <dbReference type="EMBL" id="SVD88164.1"/>
    </source>
</evidence>
<sequence length="91" mass="10527">MLNGVLMDMTAEEIATKEAHIQAWNDGAFDRTMENLRFKRNNFLKHTDFYAVSDRIMSAEMTTYRQELRDITNGLTTVAEVEAVVWPTKPE</sequence>
<dbReference type="EMBL" id="UINC01179471">
    <property type="protein sequence ID" value="SVD88164.1"/>
    <property type="molecule type" value="Genomic_DNA"/>
</dbReference>
<dbReference type="Gene3D" id="6.10.140.1310">
    <property type="match status" value="1"/>
</dbReference>
<accession>A0A382YY44</accession>
<dbReference type="InterPro" id="IPR031893">
    <property type="entry name" value="Phage_tail_APC"/>
</dbReference>
<protein>
    <recommendedName>
        <fullName evidence="1">Phage tail assembly chaperone-like domain-containing protein</fullName>
    </recommendedName>
</protein>
<reference evidence="2" key="1">
    <citation type="submission" date="2018-05" db="EMBL/GenBank/DDBJ databases">
        <authorList>
            <person name="Lanie J.A."/>
            <person name="Ng W.-L."/>
            <person name="Kazmierczak K.M."/>
            <person name="Andrzejewski T.M."/>
            <person name="Davidsen T.M."/>
            <person name="Wayne K.J."/>
            <person name="Tettelin H."/>
            <person name="Glass J.I."/>
            <person name="Rusch D."/>
            <person name="Podicherti R."/>
            <person name="Tsui H.-C.T."/>
            <person name="Winkler M.E."/>
        </authorList>
    </citation>
    <scope>NUCLEOTIDE SEQUENCE</scope>
</reference>
<gene>
    <name evidence="2" type="ORF">METZ01_LOCUS441018</name>
</gene>
<dbReference type="AlphaFoldDB" id="A0A382YY44"/>
<name>A0A382YY44_9ZZZZ</name>
<dbReference type="Pfam" id="PF16778">
    <property type="entry name" value="Phage_tail_APC"/>
    <property type="match status" value="1"/>
</dbReference>
<feature type="domain" description="Phage tail assembly chaperone-like" evidence="1">
    <location>
        <begin position="33"/>
        <end position="91"/>
    </location>
</feature>